<comment type="caution">
    <text evidence="2">The sequence shown here is derived from an EMBL/GenBank/DDBJ whole genome shotgun (WGS) entry which is preliminary data.</text>
</comment>
<evidence type="ECO:0000259" key="1">
    <source>
        <dbReference type="Pfam" id="PF01850"/>
    </source>
</evidence>
<dbReference type="PANTHER" id="PTHR39677:SF4">
    <property type="entry name" value="RIBONUCLEASE VAPC6"/>
    <property type="match status" value="1"/>
</dbReference>
<protein>
    <submittedName>
        <fullName evidence="2">Type II toxin-antitoxin system VapC family toxin</fullName>
    </submittedName>
</protein>
<reference evidence="2" key="1">
    <citation type="journal article" date="2020" name="mSystems">
        <title>Genome- and Community-Level Interaction Insights into Carbon Utilization and Element Cycling Functions of Hydrothermarchaeota in Hydrothermal Sediment.</title>
        <authorList>
            <person name="Zhou Z."/>
            <person name="Liu Y."/>
            <person name="Xu W."/>
            <person name="Pan J."/>
            <person name="Luo Z.H."/>
            <person name="Li M."/>
        </authorList>
    </citation>
    <scope>NUCLEOTIDE SEQUENCE [LARGE SCALE GENOMIC DNA]</scope>
    <source>
        <strain evidence="2">SpSt-116</strain>
    </source>
</reference>
<proteinExistence type="predicted"/>
<dbReference type="Gene3D" id="3.40.50.1010">
    <property type="entry name" value="5'-nuclease"/>
    <property type="match status" value="1"/>
</dbReference>
<dbReference type="InterPro" id="IPR002716">
    <property type="entry name" value="PIN_dom"/>
</dbReference>
<gene>
    <name evidence="2" type="ORF">ENN26_02905</name>
</gene>
<dbReference type="SUPFAM" id="SSF88723">
    <property type="entry name" value="PIN domain-like"/>
    <property type="match status" value="1"/>
</dbReference>
<sequence>MKKNKLVFDTGPLLLYFAGDKQVEVLFNEINADRAEGYTSELNLAELYYKMCAKFGRKDAEVRITSFRFSKILTLPIDDQLTREAGYLKCTYGDSISLVDAYILALAKRLKGTLITTDYRLAKLKLVQTRLIQIP</sequence>
<dbReference type="CDD" id="cd18689">
    <property type="entry name" value="PIN_VapC-like"/>
    <property type="match status" value="1"/>
</dbReference>
<dbReference type="PANTHER" id="PTHR39677">
    <property type="entry name" value="RIBONUCLEASE VAPC6"/>
    <property type="match status" value="1"/>
</dbReference>
<feature type="domain" description="PIN" evidence="1">
    <location>
        <begin position="7"/>
        <end position="124"/>
    </location>
</feature>
<dbReference type="EMBL" id="DSAY01000054">
    <property type="protein sequence ID" value="HDP14712.1"/>
    <property type="molecule type" value="Genomic_DNA"/>
</dbReference>
<dbReference type="AlphaFoldDB" id="A0A7C1GP81"/>
<dbReference type="InterPro" id="IPR029060">
    <property type="entry name" value="PIN-like_dom_sf"/>
</dbReference>
<dbReference type="Pfam" id="PF01850">
    <property type="entry name" value="PIN"/>
    <property type="match status" value="1"/>
</dbReference>
<name>A0A7C1GP81_9CREN</name>
<organism evidence="2">
    <name type="scientific">Thermofilum adornatum</name>
    <dbReference type="NCBI Taxonomy" id="1365176"/>
    <lineage>
        <taxon>Archaea</taxon>
        <taxon>Thermoproteota</taxon>
        <taxon>Thermoprotei</taxon>
        <taxon>Thermofilales</taxon>
        <taxon>Thermofilaceae</taxon>
        <taxon>Thermofilum</taxon>
    </lineage>
</organism>
<evidence type="ECO:0000313" key="2">
    <source>
        <dbReference type="EMBL" id="HDP14712.1"/>
    </source>
</evidence>
<accession>A0A7C1GP81</accession>